<dbReference type="GO" id="GO:0005524">
    <property type="term" value="F:ATP binding"/>
    <property type="evidence" value="ECO:0007669"/>
    <property type="project" value="InterPro"/>
</dbReference>
<evidence type="ECO:0000313" key="4">
    <source>
        <dbReference type="EMBL" id="CAD2220600.1"/>
    </source>
</evidence>
<dbReference type="PROSITE" id="PS50160">
    <property type="entry name" value="DNA_LIGASE_A3"/>
    <property type="match status" value="1"/>
</dbReference>
<dbReference type="Pfam" id="PF01068">
    <property type="entry name" value="DNA_ligase_A_M"/>
    <property type="match status" value="1"/>
</dbReference>
<comment type="similarity">
    <text evidence="1">Belongs to the ATP-dependent DNA ligase family.</text>
</comment>
<protein>
    <submittedName>
        <fullName evidence="4">ATP dependent DNA ligase domain containing protein, putative</fullName>
    </submittedName>
</protein>
<dbReference type="EMBL" id="LR877162">
    <property type="protein sequence ID" value="CAD2220600.1"/>
    <property type="molecule type" value="Genomic_DNA"/>
</dbReference>
<dbReference type="AlphaFoldDB" id="A0A7G2CL70"/>
<gene>
    <name evidence="4" type="ORF">ADEAN_000812200</name>
</gene>
<evidence type="ECO:0000259" key="3">
    <source>
        <dbReference type="PROSITE" id="PS50160"/>
    </source>
</evidence>
<dbReference type="GO" id="GO:0006281">
    <property type="term" value="P:DNA repair"/>
    <property type="evidence" value="ECO:0007669"/>
    <property type="project" value="InterPro"/>
</dbReference>
<dbReference type="PANTHER" id="PTHR45674">
    <property type="entry name" value="DNA LIGASE 1/3 FAMILY MEMBER"/>
    <property type="match status" value="1"/>
</dbReference>
<dbReference type="InterPro" id="IPR012340">
    <property type="entry name" value="NA-bd_OB-fold"/>
</dbReference>
<dbReference type="PROSITE" id="PS00333">
    <property type="entry name" value="DNA_LIGASE_A2"/>
    <property type="match status" value="1"/>
</dbReference>
<dbReference type="Proteomes" id="UP000515908">
    <property type="component" value="Chromosome 18"/>
</dbReference>
<dbReference type="InterPro" id="IPR016059">
    <property type="entry name" value="DNA_ligase_ATP-dep_CS"/>
</dbReference>
<reference evidence="4 5" key="1">
    <citation type="submission" date="2020-08" db="EMBL/GenBank/DDBJ databases">
        <authorList>
            <person name="Newling K."/>
            <person name="Davey J."/>
            <person name="Forrester S."/>
        </authorList>
    </citation>
    <scope>NUCLEOTIDE SEQUENCE [LARGE SCALE GENOMIC DNA]</scope>
    <source>
        <strain evidence="5">Crithidia deanei Carvalho (ATCC PRA-265)</strain>
    </source>
</reference>
<feature type="domain" description="ATP-dependent DNA ligase family profile" evidence="3">
    <location>
        <begin position="21"/>
        <end position="158"/>
    </location>
</feature>
<evidence type="ECO:0000256" key="1">
    <source>
        <dbReference type="ARBA" id="ARBA00007572"/>
    </source>
</evidence>
<organism evidence="4 5">
    <name type="scientific">Angomonas deanei</name>
    <dbReference type="NCBI Taxonomy" id="59799"/>
    <lineage>
        <taxon>Eukaryota</taxon>
        <taxon>Discoba</taxon>
        <taxon>Euglenozoa</taxon>
        <taxon>Kinetoplastea</taxon>
        <taxon>Metakinetoplastina</taxon>
        <taxon>Trypanosomatida</taxon>
        <taxon>Trypanosomatidae</taxon>
        <taxon>Strigomonadinae</taxon>
        <taxon>Angomonas</taxon>
    </lineage>
</organism>
<sequence>MVDIKTSIPLPFGTLGSHKRNQFASACPCVFLFDILYLNGQSLLNMPLEDRREEMKKAVRFTRNRVMFSELCLVKGDMAQRRVILQKHLNRAIAEGLEGLVIKDVKGTYEPRARHWVKLKKDYLEGLADSADLLVLGAWYGSGNKGGQLSTFLMGCVDTSVPEGSPGRYKTVCKVGNGLKDTAISILSKKYSSTMEPMRPGKATWLRTLHVPDVVLKDPKTADVMEIIGAEFSVTKHHTSGDVHPLPTYYSGAVGQDG</sequence>
<dbReference type="PANTHER" id="PTHR45674:SF9">
    <property type="entry name" value="DNA LIGASE 3"/>
    <property type="match status" value="1"/>
</dbReference>
<evidence type="ECO:0000313" key="5">
    <source>
        <dbReference type="Proteomes" id="UP000515908"/>
    </source>
</evidence>
<dbReference type="OrthoDB" id="5829767at2759"/>
<dbReference type="GO" id="GO:0005634">
    <property type="term" value="C:nucleus"/>
    <property type="evidence" value="ECO:0007669"/>
    <property type="project" value="TreeGrafter"/>
</dbReference>
<dbReference type="SUPFAM" id="SSF50249">
    <property type="entry name" value="Nucleic acid-binding proteins"/>
    <property type="match status" value="1"/>
</dbReference>
<name>A0A7G2CL70_9TRYP</name>
<evidence type="ECO:0000256" key="2">
    <source>
        <dbReference type="ARBA" id="ARBA00022598"/>
    </source>
</evidence>
<keyword evidence="2 4" id="KW-0436">Ligase</keyword>
<dbReference type="InterPro" id="IPR050191">
    <property type="entry name" value="ATP-dep_DNA_ligase"/>
</dbReference>
<dbReference type="VEuPathDB" id="TriTrypDB:ADEAN_000812200"/>
<dbReference type="GO" id="GO:0006273">
    <property type="term" value="P:lagging strand elongation"/>
    <property type="evidence" value="ECO:0007669"/>
    <property type="project" value="TreeGrafter"/>
</dbReference>
<keyword evidence="5" id="KW-1185">Reference proteome</keyword>
<dbReference type="GO" id="GO:0003910">
    <property type="term" value="F:DNA ligase (ATP) activity"/>
    <property type="evidence" value="ECO:0007669"/>
    <property type="project" value="InterPro"/>
</dbReference>
<proteinExistence type="inferred from homology"/>
<dbReference type="Gene3D" id="3.30.470.30">
    <property type="entry name" value="DNA ligase/mRNA capping enzyme"/>
    <property type="match status" value="1"/>
</dbReference>
<dbReference type="GO" id="GO:0006310">
    <property type="term" value="P:DNA recombination"/>
    <property type="evidence" value="ECO:0007669"/>
    <property type="project" value="InterPro"/>
</dbReference>
<dbReference type="InterPro" id="IPR012310">
    <property type="entry name" value="DNA_ligase_ATP-dep_cent"/>
</dbReference>
<accession>A0A7G2CL70</accession>
<dbReference type="SUPFAM" id="SSF56091">
    <property type="entry name" value="DNA ligase/mRNA capping enzyme, catalytic domain"/>
    <property type="match status" value="1"/>
</dbReference>
<dbReference type="Gene3D" id="2.40.50.140">
    <property type="entry name" value="Nucleic acid-binding proteins"/>
    <property type="match status" value="1"/>
</dbReference>